<comment type="catalytic activity">
    <reaction evidence="1">
        <text>Release of any N-terminal amino acid, including proline, that is linked to proline, even from a dipeptide or tripeptide.</text>
        <dbReference type="EC" id="3.4.11.9"/>
    </reaction>
</comment>
<evidence type="ECO:0000256" key="10">
    <source>
        <dbReference type="ARBA" id="ARBA00022801"/>
    </source>
</evidence>
<dbReference type="GO" id="GO:0006508">
    <property type="term" value="P:proteolysis"/>
    <property type="evidence" value="ECO:0007669"/>
    <property type="project" value="UniProtKB-KW"/>
</dbReference>
<organism evidence="19 20">
    <name type="scientific">Orbilia brochopaga</name>
    <dbReference type="NCBI Taxonomy" id="3140254"/>
    <lineage>
        <taxon>Eukaryota</taxon>
        <taxon>Fungi</taxon>
        <taxon>Dikarya</taxon>
        <taxon>Ascomycota</taxon>
        <taxon>Pezizomycotina</taxon>
        <taxon>Orbiliomycetes</taxon>
        <taxon>Orbiliales</taxon>
        <taxon>Orbiliaceae</taxon>
        <taxon>Orbilia</taxon>
    </lineage>
</organism>
<comment type="similarity">
    <text evidence="4 15">Belongs to the peptidase M24B family.</text>
</comment>
<dbReference type="Gene3D" id="3.40.350.10">
    <property type="entry name" value="Creatinase/prolidase N-terminal domain"/>
    <property type="match status" value="2"/>
</dbReference>
<keyword evidence="11" id="KW-0482">Metalloprotease</keyword>
<dbReference type="Pfam" id="PF00557">
    <property type="entry name" value="Peptidase_M24"/>
    <property type="match status" value="1"/>
</dbReference>
<proteinExistence type="inferred from homology"/>
<dbReference type="InterPro" id="IPR001131">
    <property type="entry name" value="Peptidase_M24B_aminopep-P_CS"/>
</dbReference>
<evidence type="ECO:0000256" key="7">
    <source>
        <dbReference type="ARBA" id="ARBA00022438"/>
    </source>
</evidence>
<keyword evidence="12" id="KW-0464">Manganese</keyword>
<name>A0AAV9UXT7_9PEZI</name>
<dbReference type="SUPFAM" id="SSF55920">
    <property type="entry name" value="Creatinase/aminopeptidase"/>
    <property type="match status" value="1"/>
</dbReference>
<comment type="function">
    <text evidence="3">Catalyzes the removal of a penultimate prolyl residue from the N-termini of peptides.</text>
</comment>
<dbReference type="CDD" id="cd01085">
    <property type="entry name" value="APP"/>
    <property type="match status" value="1"/>
</dbReference>
<evidence type="ECO:0000256" key="5">
    <source>
        <dbReference type="ARBA" id="ARBA00012574"/>
    </source>
</evidence>
<dbReference type="Pfam" id="PF16189">
    <property type="entry name" value="Creatinase_N_2"/>
    <property type="match status" value="1"/>
</dbReference>
<evidence type="ECO:0000256" key="11">
    <source>
        <dbReference type="ARBA" id="ARBA00023049"/>
    </source>
</evidence>
<dbReference type="InterPro" id="IPR000587">
    <property type="entry name" value="Creatinase_N"/>
</dbReference>
<dbReference type="Gene3D" id="3.90.230.10">
    <property type="entry name" value="Creatinase/methionine aminopeptidase superfamily"/>
    <property type="match status" value="1"/>
</dbReference>
<evidence type="ECO:0000256" key="14">
    <source>
        <dbReference type="ARBA" id="ARBA00032413"/>
    </source>
</evidence>
<evidence type="ECO:0000256" key="8">
    <source>
        <dbReference type="ARBA" id="ARBA00022670"/>
    </source>
</evidence>
<evidence type="ECO:0000256" key="3">
    <source>
        <dbReference type="ARBA" id="ARBA00002443"/>
    </source>
</evidence>
<dbReference type="GO" id="GO:0046872">
    <property type="term" value="F:metal ion binding"/>
    <property type="evidence" value="ECO:0007669"/>
    <property type="project" value="UniProtKB-KW"/>
</dbReference>
<comment type="cofactor">
    <cofactor evidence="2">
        <name>Mn(2+)</name>
        <dbReference type="ChEBI" id="CHEBI:29035"/>
    </cofactor>
</comment>
<dbReference type="AlphaFoldDB" id="A0AAV9UXT7"/>
<dbReference type="Pfam" id="PF16188">
    <property type="entry name" value="Peptidase_M24_C"/>
    <property type="match status" value="1"/>
</dbReference>
<dbReference type="SUPFAM" id="SSF53092">
    <property type="entry name" value="Creatinase/prolidase N-terminal domain"/>
    <property type="match status" value="1"/>
</dbReference>
<evidence type="ECO:0000256" key="2">
    <source>
        <dbReference type="ARBA" id="ARBA00001936"/>
    </source>
</evidence>
<dbReference type="InterPro" id="IPR029149">
    <property type="entry name" value="Creatin/AminoP/Spt16_N"/>
</dbReference>
<evidence type="ECO:0000313" key="19">
    <source>
        <dbReference type="EMBL" id="KAK6349581.1"/>
    </source>
</evidence>
<accession>A0AAV9UXT7</accession>
<keyword evidence="20" id="KW-1185">Reference proteome</keyword>
<evidence type="ECO:0000256" key="4">
    <source>
        <dbReference type="ARBA" id="ARBA00008766"/>
    </source>
</evidence>
<keyword evidence="10" id="KW-0378">Hydrolase</keyword>
<reference evidence="19 20" key="1">
    <citation type="submission" date="2019-10" db="EMBL/GenBank/DDBJ databases">
        <authorList>
            <person name="Palmer J.M."/>
        </authorList>
    </citation>
    <scope>NUCLEOTIDE SEQUENCE [LARGE SCALE GENOMIC DNA]</scope>
    <source>
        <strain evidence="19 20">TWF696</strain>
    </source>
</reference>
<evidence type="ECO:0000256" key="13">
    <source>
        <dbReference type="ARBA" id="ARBA00030849"/>
    </source>
</evidence>
<feature type="domain" description="Peptidase M24" evidence="16">
    <location>
        <begin position="420"/>
        <end position="636"/>
    </location>
</feature>
<dbReference type="GO" id="GO:0070006">
    <property type="term" value="F:metalloaminopeptidase activity"/>
    <property type="evidence" value="ECO:0007669"/>
    <property type="project" value="InterPro"/>
</dbReference>
<evidence type="ECO:0000256" key="1">
    <source>
        <dbReference type="ARBA" id="ARBA00001424"/>
    </source>
</evidence>
<dbReference type="PROSITE" id="PS00491">
    <property type="entry name" value="PROLINE_PEPTIDASE"/>
    <property type="match status" value="1"/>
</dbReference>
<dbReference type="InterPro" id="IPR000994">
    <property type="entry name" value="Pept_M24"/>
</dbReference>
<keyword evidence="8" id="KW-0645">Protease</keyword>
<evidence type="ECO:0000256" key="15">
    <source>
        <dbReference type="RuleBase" id="RU000590"/>
    </source>
</evidence>
<protein>
    <recommendedName>
        <fullName evidence="6">Probable Xaa-Pro aminopeptidase P</fullName>
        <ecNumber evidence="5">3.4.11.9</ecNumber>
    </recommendedName>
    <alternativeName>
        <fullName evidence="13">Aminoacylproline aminopeptidase</fullName>
    </alternativeName>
    <alternativeName>
        <fullName evidence="14">Prolidase</fullName>
    </alternativeName>
</protein>
<evidence type="ECO:0000259" key="17">
    <source>
        <dbReference type="Pfam" id="PF01321"/>
    </source>
</evidence>
<keyword evidence="7" id="KW-0031">Aminopeptidase</keyword>
<evidence type="ECO:0000313" key="20">
    <source>
        <dbReference type="Proteomes" id="UP001375240"/>
    </source>
</evidence>
<dbReference type="EMBL" id="JAVHNQ010000004">
    <property type="protein sequence ID" value="KAK6349581.1"/>
    <property type="molecule type" value="Genomic_DNA"/>
</dbReference>
<evidence type="ECO:0000256" key="12">
    <source>
        <dbReference type="ARBA" id="ARBA00023211"/>
    </source>
</evidence>
<dbReference type="PANTHER" id="PTHR43763">
    <property type="entry name" value="XAA-PRO AMINOPEPTIDASE 1"/>
    <property type="match status" value="1"/>
</dbReference>
<dbReference type="InterPro" id="IPR050422">
    <property type="entry name" value="X-Pro_aminopeptidase_P"/>
</dbReference>
<dbReference type="PANTHER" id="PTHR43763:SF6">
    <property type="entry name" value="XAA-PRO AMINOPEPTIDASE 1"/>
    <property type="match status" value="1"/>
</dbReference>
<dbReference type="Pfam" id="PF01321">
    <property type="entry name" value="Creatinase_N"/>
    <property type="match status" value="1"/>
</dbReference>
<dbReference type="FunFam" id="3.90.230.10:FF:000007">
    <property type="entry name" value="Xaa-Pro aminopeptidase P"/>
    <property type="match status" value="1"/>
</dbReference>
<gene>
    <name evidence="19" type="ORF">TWF696_005866</name>
</gene>
<dbReference type="GO" id="GO:0005737">
    <property type="term" value="C:cytoplasm"/>
    <property type="evidence" value="ECO:0007669"/>
    <property type="project" value="UniProtKB-ARBA"/>
</dbReference>
<dbReference type="InterPro" id="IPR032416">
    <property type="entry name" value="Peptidase_M24_C"/>
</dbReference>
<comment type="caution">
    <text evidence="19">The sequence shown here is derived from an EMBL/GenBank/DDBJ whole genome shotgun (WGS) entry which is preliminary data.</text>
</comment>
<dbReference type="FunFam" id="3.40.350.10:FF:000003">
    <property type="entry name" value="Xaa-pro aminopeptidase P"/>
    <property type="match status" value="1"/>
</dbReference>
<feature type="domain" description="Peptidase M24 C-terminal" evidence="18">
    <location>
        <begin position="650"/>
        <end position="711"/>
    </location>
</feature>
<feature type="domain" description="Creatinase N-terminal" evidence="17">
    <location>
        <begin position="110"/>
        <end position="244"/>
    </location>
</feature>
<dbReference type="InterPro" id="IPR033740">
    <property type="entry name" value="Pept_M24B"/>
</dbReference>
<evidence type="ECO:0000259" key="16">
    <source>
        <dbReference type="Pfam" id="PF00557"/>
    </source>
</evidence>
<sequence length="712" mass="79610">MFCRFRLPGAAALPISPLSCAIAARRTRATPASRHVYHYRQHPHSSVFVARVHISQLHSQDIHHSQRLIHEPRPTWGFEFPANRAVKYYPPQRRVSTAAGFAMVNTTEKLAALRALMKEHNIDIYIVPSEDAHQSEYTSPCDARREFISGFTGSAGWALITQDKAALSTDGRYFNQAAQQLDDNWTLLKQGMPDVPSWSDWVAEQSAGGKTVGVDASLITYSFAKSLEKKIQKKGGKELVGMTTNLIDQVWGKDRPSRPSEPVFALGKQFAGKDFVEKLEDLSKVLQKQKSHGVVLSGLDEIMWLFNIRGSDIPFNPVCFCYAVVTPNNATLYINPEQVTEDLKQHFCSHVDVADYETYLTSIAALSEATVDENAAEPQKFLFPSNASWALAKAIGENRLEEARSPVTTAKAIKNETELEGMRKCHIRDGVALIEYFAWLEEQLLAGVGLDEVDAADKLEEYRKTKEHFVGLSFNTISSTGPNAAVIHYHPERPTAAKIDPAAIYLCDSGAQYYDGTTDTTRTLHFGTPTAMEKKSYTLVLKGNIALARIVFPKGISGYQLDCIARQFLWAQGLDYRHGTGHGVGSFLNVHEGPQGIGTRIQLSEVALELGNVLSNEPGYYEDEKFGIRIENIILVVPAKTEHKFDENKPFWGFETVTMVPMCRKLIDTTLLTPDEIAYINAYHAEVWEKTSPLLAHDERALKWLKRETEPY</sequence>
<dbReference type="Proteomes" id="UP001375240">
    <property type="component" value="Unassembled WGS sequence"/>
</dbReference>
<evidence type="ECO:0000256" key="9">
    <source>
        <dbReference type="ARBA" id="ARBA00022723"/>
    </source>
</evidence>
<keyword evidence="9 15" id="KW-0479">Metal-binding</keyword>
<dbReference type="EC" id="3.4.11.9" evidence="5"/>
<dbReference type="InterPro" id="IPR036005">
    <property type="entry name" value="Creatinase/aminopeptidase-like"/>
</dbReference>
<evidence type="ECO:0000256" key="6">
    <source>
        <dbReference type="ARBA" id="ARBA00020658"/>
    </source>
</evidence>
<evidence type="ECO:0000259" key="18">
    <source>
        <dbReference type="Pfam" id="PF16188"/>
    </source>
</evidence>